<evidence type="ECO:0000256" key="6">
    <source>
        <dbReference type="ARBA" id="ARBA00023049"/>
    </source>
</evidence>
<gene>
    <name evidence="9" type="primary">radC</name>
    <name evidence="9" type="ORF">HXM93_04660</name>
</gene>
<dbReference type="GO" id="GO:0008237">
    <property type="term" value="F:metallopeptidase activity"/>
    <property type="evidence" value="ECO:0007669"/>
    <property type="project" value="UniProtKB-KW"/>
</dbReference>
<dbReference type="InterPro" id="IPR001405">
    <property type="entry name" value="UPF0758"/>
</dbReference>
<proteinExistence type="inferred from homology"/>
<dbReference type="NCBIfam" id="NF000642">
    <property type="entry name" value="PRK00024.1"/>
    <property type="match status" value="1"/>
</dbReference>
<dbReference type="PROSITE" id="PS50249">
    <property type="entry name" value="MPN"/>
    <property type="match status" value="1"/>
</dbReference>
<dbReference type="AlphaFoldDB" id="A0A930DPQ9"/>
<protein>
    <submittedName>
        <fullName evidence="9">DNA repair protein RadC</fullName>
    </submittedName>
</protein>
<dbReference type="InterPro" id="IPR020891">
    <property type="entry name" value="UPF0758_CS"/>
</dbReference>
<evidence type="ECO:0000256" key="2">
    <source>
        <dbReference type="ARBA" id="ARBA00022670"/>
    </source>
</evidence>
<dbReference type="GO" id="GO:0006508">
    <property type="term" value="P:proteolysis"/>
    <property type="evidence" value="ECO:0007669"/>
    <property type="project" value="UniProtKB-KW"/>
</dbReference>
<dbReference type="CDD" id="cd08071">
    <property type="entry name" value="MPN_DUF2466"/>
    <property type="match status" value="1"/>
</dbReference>
<dbReference type="PANTHER" id="PTHR30471">
    <property type="entry name" value="DNA REPAIR PROTEIN RADC"/>
    <property type="match status" value="1"/>
</dbReference>
<evidence type="ECO:0000256" key="1">
    <source>
        <dbReference type="ARBA" id="ARBA00010243"/>
    </source>
</evidence>
<evidence type="ECO:0000313" key="9">
    <source>
        <dbReference type="EMBL" id="MBF1283809.1"/>
    </source>
</evidence>
<evidence type="ECO:0000313" key="10">
    <source>
        <dbReference type="Proteomes" id="UP000709351"/>
    </source>
</evidence>
<evidence type="ECO:0000259" key="8">
    <source>
        <dbReference type="PROSITE" id="PS50249"/>
    </source>
</evidence>
<dbReference type="Proteomes" id="UP000709351">
    <property type="component" value="Unassembled WGS sequence"/>
</dbReference>
<dbReference type="PROSITE" id="PS01302">
    <property type="entry name" value="UPF0758"/>
    <property type="match status" value="1"/>
</dbReference>
<evidence type="ECO:0000256" key="5">
    <source>
        <dbReference type="ARBA" id="ARBA00022833"/>
    </source>
</evidence>
<name>A0A930DPQ9_9FIRM</name>
<dbReference type="EMBL" id="JABZRD010000253">
    <property type="protein sequence ID" value="MBF1283809.1"/>
    <property type="molecule type" value="Genomic_DNA"/>
</dbReference>
<dbReference type="Gene3D" id="3.40.140.10">
    <property type="entry name" value="Cytidine Deaminase, domain 2"/>
    <property type="match status" value="1"/>
</dbReference>
<dbReference type="Pfam" id="PF20582">
    <property type="entry name" value="UPF0758_N"/>
    <property type="match status" value="1"/>
</dbReference>
<sequence length="229" mass="25688">MKEELKRNYSTLPREKAKQGGVSVLTDAELLALILRTGRKDANVLELSEEILQLRGECKGLTALMHFSMEELQGVSGIGGTKAIELLAIGEMARRIWNSRVREDLKSFRSPQDVLLYFKEDLRYLGHEEVRVLYLDTKAKLLKDCLLAKGSGSSASVSGREVFREALMLAASCMILVHNHPSGDPTPSREDEHFTESVRRAGEYIGLPLVDHIIIGDNCYYSFKEQGKF</sequence>
<keyword evidence="6" id="KW-0482">Metalloprotease</keyword>
<dbReference type="NCBIfam" id="TIGR00608">
    <property type="entry name" value="radc"/>
    <property type="match status" value="1"/>
</dbReference>
<keyword evidence="2" id="KW-0645">Protease</keyword>
<reference evidence="9" key="1">
    <citation type="submission" date="2020-04" db="EMBL/GenBank/DDBJ databases">
        <title>Deep metagenomics examines the oral microbiome during advanced dental caries in children, revealing novel taxa and co-occurrences with host molecules.</title>
        <authorList>
            <person name="Baker J.L."/>
            <person name="Morton J.T."/>
            <person name="Dinis M."/>
            <person name="Alvarez R."/>
            <person name="Tran N.C."/>
            <person name="Knight R."/>
            <person name="Edlund A."/>
        </authorList>
    </citation>
    <scope>NUCLEOTIDE SEQUENCE</scope>
    <source>
        <strain evidence="9">JCVI_24_bin.2</strain>
    </source>
</reference>
<dbReference type="GO" id="GO:0046872">
    <property type="term" value="F:metal ion binding"/>
    <property type="evidence" value="ECO:0007669"/>
    <property type="project" value="UniProtKB-KW"/>
</dbReference>
<dbReference type="InterPro" id="IPR025657">
    <property type="entry name" value="RadC_JAB"/>
</dbReference>
<keyword evidence="5" id="KW-0862">Zinc</keyword>
<dbReference type="InterPro" id="IPR037518">
    <property type="entry name" value="MPN"/>
</dbReference>
<evidence type="ECO:0000256" key="4">
    <source>
        <dbReference type="ARBA" id="ARBA00022801"/>
    </source>
</evidence>
<dbReference type="Pfam" id="PF04002">
    <property type="entry name" value="RadC"/>
    <property type="match status" value="1"/>
</dbReference>
<comment type="similarity">
    <text evidence="1 7">Belongs to the UPF0758 family.</text>
</comment>
<evidence type="ECO:0000256" key="7">
    <source>
        <dbReference type="RuleBase" id="RU003797"/>
    </source>
</evidence>
<dbReference type="InterPro" id="IPR046778">
    <property type="entry name" value="UPF0758_N"/>
</dbReference>
<keyword evidence="3" id="KW-0479">Metal-binding</keyword>
<dbReference type="RefSeq" id="WP_009534272.1">
    <property type="nucleotide sequence ID" value="NZ_CAUVJN010000002.1"/>
</dbReference>
<accession>A0A930DPQ9</accession>
<organism evidence="9 10">
    <name type="scientific">Oribacterium parvum</name>
    <dbReference type="NCBI Taxonomy" id="1501329"/>
    <lineage>
        <taxon>Bacteria</taxon>
        <taxon>Bacillati</taxon>
        <taxon>Bacillota</taxon>
        <taxon>Clostridia</taxon>
        <taxon>Lachnospirales</taxon>
        <taxon>Lachnospiraceae</taxon>
        <taxon>Oribacterium</taxon>
    </lineage>
</organism>
<evidence type="ECO:0000256" key="3">
    <source>
        <dbReference type="ARBA" id="ARBA00022723"/>
    </source>
</evidence>
<comment type="caution">
    <text evidence="9">The sequence shown here is derived from an EMBL/GenBank/DDBJ whole genome shotgun (WGS) entry which is preliminary data.</text>
</comment>
<keyword evidence="4" id="KW-0378">Hydrolase</keyword>
<dbReference type="PANTHER" id="PTHR30471:SF3">
    <property type="entry name" value="UPF0758 PROTEIN YEES-RELATED"/>
    <property type="match status" value="1"/>
</dbReference>
<feature type="domain" description="MPN" evidence="8">
    <location>
        <begin position="107"/>
        <end position="229"/>
    </location>
</feature>